<evidence type="ECO:0000256" key="1">
    <source>
        <dbReference type="SAM" id="MobiDB-lite"/>
    </source>
</evidence>
<keyword evidence="3" id="KW-1185">Reference proteome</keyword>
<feature type="region of interest" description="Disordered" evidence="1">
    <location>
        <begin position="1"/>
        <end position="66"/>
    </location>
</feature>
<feature type="compositionally biased region" description="Basic and acidic residues" evidence="1">
    <location>
        <begin position="57"/>
        <end position="66"/>
    </location>
</feature>
<gene>
    <name evidence="2" type="ORF">CVLEPA_LOCUS15915</name>
</gene>
<dbReference type="Proteomes" id="UP001642483">
    <property type="component" value="Unassembled WGS sequence"/>
</dbReference>
<accession>A0ABP0FYX9</accession>
<proteinExistence type="predicted"/>
<feature type="compositionally biased region" description="Basic and acidic residues" evidence="1">
    <location>
        <begin position="29"/>
        <end position="50"/>
    </location>
</feature>
<organism evidence="2 3">
    <name type="scientific">Clavelina lepadiformis</name>
    <name type="common">Light-bulb sea squirt</name>
    <name type="synonym">Ascidia lepadiformis</name>
    <dbReference type="NCBI Taxonomy" id="159417"/>
    <lineage>
        <taxon>Eukaryota</taxon>
        <taxon>Metazoa</taxon>
        <taxon>Chordata</taxon>
        <taxon>Tunicata</taxon>
        <taxon>Ascidiacea</taxon>
        <taxon>Aplousobranchia</taxon>
        <taxon>Clavelinidae</taxon>
        <taxon>Clavelina</taxon>
    </lineage>
</organism>
<evidence type="ECO:0000313" key="3">
    <source>
        <dbReference type="Proteomes" id="UP001642483"/>
    </source>
</evidence>
<sequence>MKFLLMLRSPSRHVGPPHPQNRHQPPPMHARDHRMPPHPRSDDMFRDLRGDGGMQRNHPDRGYRDHRMDDARFNLQHDVKNVIESVG</sequence>
<feature type="compositionally biased region" description="Pro residues" evidence="1">
    <location>
        <begin position="16"/>
        <end position="28"/>
    </location>
</feature>
<reference evidence="2 3" key="1">
    <citation type="submission" date="2024-02" db="EMBL/GenBank/DDBJ databases">
        <authorList>
            <person name="Daric V."/>
            <person name="Darras S."/>
        </authorList>
    </citation>
    <scope>NUCLEOTIDE SEQUENCE [LARGE SCALE GENOMIC DNA]</scope>
</reference>
<name>A0ABP0FYX9_CLALP</name>
<protein>
    <submittedName>
        <fullName evidence="2">Uncharacterized protein</fullName>
    </submittedName>
</protein>
<dbReference type="EMBL" id="CAWYQH010000098">
    <property type="protein sequence ID" value="CAK8684801.1"/>
    <property type="molecule type" value="Genomic_DNA"/>
</dbReference>
<evidence type="ECO:0000313" key="2">
    <source>
        <dbReference type="EMBL" id="CAK8684801.1"/>
    </source>
</evidence>
<comment type="caution">
    <text evidence="2">The sequence shown here is derived from an EMBL/GenBank/DDBJ whole genome shotgun (WGS) entry which is preliminary data.</text>
</comment>